<gene>
    <name evidence="1" type="ORF">E2C01_083607</name>
</gene>
<comment type="caution">
    <text evidence="1">The sequence shown here is derived from an EMBL/GenBank/DDBJ whole genome shotgun (WGS) entry which is preliminary data.</text>
</comment>
<name>A0A5B7J703_PORTR</name>
<accession>A0A5B7J703</accession>
<dbReference type="EMBL" id="VSRR010078600">
    <property type="protein sequence ID" value="MPC88688.1"/>
    <property type="molecule type" value="Genomic_DNA"/>
</dbReference>
<dbReference type="OrthoDB" id="6364565at2759"/>
<dbReference type="AlphaFoldDB" id="A0A5B7J703"/>
<evidence type="ECO:0000313" key="2">
    <source>
        <dbReference type="Proteomes" id="UP000324222"/>
    </source>
</evidence>
<protein>
    <submittedName>
        <fullName evidence="1">Uncharacterized protein</fullName>
    </submittedName>
</protein>
<sequence>MRWNESTLEWYKEKEAPMYERWYDGILGGDLLRARAQCMDVNARNYRWSESRSKVCQMCDMGEDETVEHVMLECEKYERQA</sequence>
<dbReference type="Proteomes" id="UP000324222">
    <property type="component" value="Unassembled WGS sequence"/>
</dbReference>
<organism evidence="1 2">
    <name type="scientific">Portunus trituberculatus</name>
    <name type="common">Swimming crab</name>
    <name type="synonym">Neptunus trituberculatus</name>
    <dbReference type="NCBI Taxonomy" id="210409"/>
    <lineage>
        <taxon>Eukaryota</taxon>
        <taxon>Metazoa</taxon>
        <taxon>Ecdysozoa</taxon>
        <taxon>Arthropoda</taxon>
        <taxon>Crustacea</taxon>
        <taxon>Multicrustacea</taxon>
        <taxon>Malacostraca</taxon>
        <taxon>Eumalacostraca</taxon>
        <taxon>Eucarida</taxon>
        <taxon>Decapoda</taxon>
        <taxon>Pleocyemata</taxon>
        <taxon>Brachyura</taxon>
        <taxon>Eubrachyura</taxon>
        <taxon>Portunoidea</taxon>
        <taxon>Portunidae</taxon>
        <taxon>Portuninae</taxon>
        <taxon>Portunus</taxon>
    </lineage>
</organism>
<keyword evidence="2" id="KW-1185">Reference proteome</keyword>
<proteinExistence type="predicted"/>
<evidence type="ECO:0000313" key="1">
    <source>
        <dbReference type="EMBL" id="MPC88688.1"/>
    </source>
</evidence>
<reference evidence="1 2" key="1">
    <citation type="submission" date="2019-05" db="EMBL/GenBank/DDBJ databases">
        <title>Another draft genome of Portunus trituberculatus and its Hox gene families provides insights of decapod evolution.</title>
        <authorList>
            <person name="Jeong J.-H."/>
            <person name="Song I."/>
            <person name="Kim S."/>
            <person name="Choi T."/>
            <person name="Kim D."/>
            <person name="Ryu S."/>
            <person name="Kim W."/>
        </authorList>
    </citation>
    <scope>NUCLEOTIDE SEQUENCE [LARGE SCALE GENOMIC DNA]</scope>
    <source>
        <tissue evidence="1">Muscle</tissue>
    </source>
</reference>